<dbReference type="GO" id="GO:0007165">
    <property type="term" value="P:signal transduction"/>
    <property type="evidence" value="ECO:0007669"/>
    <property type="project" value="UniProtKB-KW"/>
</dbReference>
<evidence type="ECO:0000256" key="1">
    <source>
        <dbReference type="ARBA" id="ARBA00004651"/>
    </source>
</evidence>
<dbReference type="GO" id="GO:0005886">
    <property type="term" value="C:plasma membrane"/>
    <property type="evidence" value="ECO:0007669"/>
    <property type="project" value="UniProtKB-SubCell"/>
</dbReference>
<feature type="domain" description="Methyl-accepting transducer" evidence="10">
    <location>
        <begin position="290"/>
        <end position="526"/>
    </location>
</feature>
<keyword evidence="4 9" id="KW-1133">Transmembrane helix</keyword>
<dbReference type="EMBL" id="DMUP01000160">
    <property type="protein sequence ID" value="HAR56493.1"/>
    <property type="molecule type" value="Genomic_DNA"/>
</dbReference>
<dbReference type="SUPFAM" id="SSF58104">
    <property type="entry name" value="Methyl-accepting chemotaxis protein (MCP) signaling domain"/>
    <property type="match status" value="1"/>
</dbReference>
<evidence type="ECO:0000259" key="10">
    <source>
        <dbReference type="PROSITE" id="PS50111"/>
    </source>
</evidence>
<dbReference type="GO" id="GO:0004888">
    <property type="term" value="F:transmembrane signaling receptor activity"/>
    <property type="evidence" value="ECO:0007669"/>
    <property type="project" value="InterPro"/>
</dbReference>
<dbReference type="PROSITE" id="PS50111">
    <property type="entry name" value="CHEMOTAXIS_TRANSDUC_2"/>
    <property type="match status" value="1"/>
</dbReference>
<dbReference type="PANTHER" id="PTHR32089">
    <property type="entry name" value="METHYL-ACCEPTING CHEMOTAXIS PROTEIN MCPB"/>
    <property type="match status" value="1"/>
</dbReference>
<dbReference type="Gene3D" id="1.10.287.950">
    <property type="entry name" value="Methyl-accepting chemotaxis protein"/>
    <property type="match status" value="1"/>
</dbReference>
<protein>
    <submittedName>
        <fullName evidence="12">Methyl-accepting chemotaxis protein</fullName>
    </submittedName>
</protein>
<dbReference type="Pfam" id="PF00015">
    <property type="entry name" value="MCPsignal"/>
    <property type="match status" value="1"/>
</dbReference>
<dbReference type="SMART" id="SM00304">
    <property type="entry name" value="HAMP"/>
    <property type="match status" value="1"/>
</dbReference>
<dbReference type="CDD" id="cd11386">
    <property type="entry name" value="MCP_signal"/>
    <property type="match status" value="1"/>
</dbReference>
<name>A0A348WPN1_9GAMM</name>
<dbReference type="PROSITE" id="PS50885">
    <property type="entry name" value="HAMP"/>
    <property type="match status" value="1"/>
</dbReference>
<dbReference type="InterPro" id="IPR004090">
    <property type="entry name" value="Chemotax_Me-accpt_rcpt"/>
</dbReference>
<evidence type="ECO:0000256" key="2">
    <source>
        <dbReference type="ARBA" id="ARBA00022475"/>
    </source>
</evidence>
<evidence type="ECO:0000259" key="11">
    <source>
        <dbReference type="PROSITE" id="PS50885"/>
    </source>
</evidence>
<dbReference type="Gene3D" id="3.30.450.20">
    <property type="entry name" value="PAS domain"/>
    <property type="match status" value="1"/>
</dbReference>
<evidence type="ECO:0000256" key="8">
    <source>
        <dbReference type="PROSITE-ProRule" id="PRU00284"/>
    </source>
</evidence>
<dbReference type="InterPro" id="IPR003660">
    <property type="entry name" value="HAMP_dom"/>
</dbReference>
<keyword evidence="5 9" id="KW-0472">Membrane</keyword>
<evidence type="ECO:0000256" key="6">
    <source>
        <dbReference type="ARBA" id="ARBA00023224"/>
    </source>
</evidence>
<dbReference type="Proteomes" id="UP000262878">
    <property type="component" value="Unassembled WGS sequence"/>
</dbReference>
<organism evidence="12 13">
    <name type="scientific">Idiomarina baltica</name>
    <dbReference type="NCBI Taxonomy" id="190892"/>
    <lineage>
        <taxon>Bacteria</taxon>
        <taxon>Pseudomonadati</taxon>
        <taxon>Pseudomonadota</taxon>
        <taxon>Gammaproteobacteria</taxon>
        <taxon>Alteromonadales</taxon>
        <taxon>Idiomarinaceae</taxon>
        <taxon>Idiomarina</taxon>
    </lineage>
</organism>
<dbReference type="STRING" id="314276.OS145_10015"/>
<dbReference type="CDD" id="cd06225">
    <property type="entry name" value="HAMP"/>
    <property type="match status" value="1"/>
</dbReference>
<feature type="domain" description="HAMP" evidence="11">
    <location>
        <begin position="231"/>
        <end position="285"/>
    </location>
</feature>
<keyword evidence="6 8" id="KW-0807">Transducer</keyword>
<comment type="subcellular location">
    <subcellularLocation>
        <location evidence="1">Cell membrane</location>
        <topology evidence="1">Multi-pass membrane protein</topology>
    </subcellularLocation>
</comment>
<accession>A0A348WPN1</accession>
<keyword evidence="3 9" id="KW-0812">Transmembrane</keyword>
<dbReference type="Pfam" id="PF17200">
    <property type="entry name" value="sCache_2"/>
    <property type="match status" value="1"/>
</dbReference>
<dbReference type="SMART" id="SM01049">
    <property type="entry name" value="Cache_2"/>
    <property type="match status" value="1"/>
</dbReference>
<dbReference type="FunFam" id="1.10.287.950:FF:000001">
    <property type="entry name" value="Methyl-accepting chemotaxis sensory transducer"/>
    <property type="match status" value="1"/>
</dbReference>
<feature type="transmembrane region" description="Helical" evidence="9">
    <location>
        <begin position="207"/>
        <end position="230"/>
    </location>
</feature>
<dbReference type="InterPro" id="IPR033480">
    <property type="entry name" value="sCache_2"/>
</dbReference>
<comment type="caution">
    <text evidence="12">The sequence shown here is derived from an EMBL/GenBank/DDBJ whole genome shotgun (WGS) entry which is preliminary data.</text>
</comment>
<evidence type="ECO:0000256" key="9">
    <source>
        <dbReference type="SAM" id="Phobius"/>
    </source>
</evidence>
<evidence type="ECO:0000313" key="13">
    <source>
        <dbReference type="Proteomes" id="UP000262878"/>
    </source>
</evidence>
<dbReference type="PRINTS" id="PR00260">
    <property type="entry name" value="CHEMTRNSDUCR"/>
</dbReference>
<proteinExistence type="inferred from homology"/>
<evidence type="ECO:0000256" key="4">
    <source>
        <dbReference type="ARBA" id="ARBA00022989"/>
    </source>
</evidence>
<comment type="similarity">
    <text evidence="7">Belongs to the methyl-accepting chemotaxis (MCP) protein family.</text>
</comment>
<evidence type="ECO:0000256" key="7">
    <source>
        <dbReference type="ARBA" id="ARBA00029447"/>
    </source>
</evidence>
<keyword evidence="2" id="KW-1003">Cell membrane</keyword>
<evidence type="ECO:0000256" key="3">
    <source>
        <dbReference type="ARBA" id="ARBA00022692"/>
    </source>
</evidence>
<reference evidence="12 13" key="1">
    <citation type="journal article" date="2018" name="Nat. Biotechnol.">
        <title>A standardized bacterial taxonomy based on genome phylogeny substantially revises the tree of life.</title>
        <authorList>
            <person name="Parks D.H."/>
            <person name="Chuvochina M."/>
            <person name="Waite D.W."/>
            <person name="Rinke C."/>
            <person name="Skarshewski A."/>
            <person name="Chaumeil P.A."/>
            <person name="Hugenholtz P."/>
        </authorList>
    </citation>
    <scope>NUCLEOTIDE SEQUENCE [LARGE SCALE GENOMIC DNA]</scope>
    <source>
        <strain evidence="12">UBA9360</strain>
    </source>
</reference>
<dbReference type="GO" id="GO:0006935">
    <property type="term" value="P:chemotaxis"/>
    <property type="evidence" value="ECO:0007669"/>
    <property type="project" value="InterPro"/>
</dbReference>
<dbReference type="AlphaFoldDB" id="A0A348WPN1"/>
<sequence>MRFNIRAKVFILALVPPALIAIFLTWFNFQQSNNIGDAAVDQFTEQMQKDARNSLSNYLALARSSIKHLVNDPSLGTLAERQARAKQIIEQLRFDDSGDTGYLFVYDSDGINVVHGVNPSLNGRDLYDFQDPNGVYLIRDLIKAAKNGGGYVAYDWQNNSKRVAPKLGYAEYIEAWDWVIGTGFWVEGLQQRAAALEGNVQKSIAEALWQTLLASIIALLITAFIALAVVRSITRPLAKALAAMDEIATGDGDLTRRLATDSHDELADLGAAFNRFGDQVSDLIVRVRESASMVNDSTQQLSSVLQQAQDGVGEQQLESEQVATAINELAAASQQVAASASEASGAAENAEKLVYDASSLLKQAVNVIHGLADKVERGSHSVDNLANQSAQIGGVLDVIRSIADQTNLLALNAAIESARAGEAGRGFAVVADEVRTLAKRTQDSTHEIEQMIDQLQLSSNEVSDVMGAIREGSSQSVERAGEVEQSLKQVLEAVNTINSQNAQIATAAEEQTSVSQTIDQNMSTIVEIAERTARGTREAGDTMGELTDTAQRLEQLVKRYKVD</sequence>
<dbReference type="PANTHER" id="PTHR32089:SF119">
    <property type="entry name" value="METHYL-ACCEPTING CHEMOTAXIS PROTEIN CTPL"/>
    <property type="match status" value="1"/>
</dbReference>
<dbReference type="InterPro" id="IPR004089">
    <property type="entry name" value="MCPsignal_dom"/>
</dbReference>
<evidence type="ECO:0000313" key="12">
    <source>
        <dbReference type="EMBL" id="HAR56493.1"/>
    </source>
</evidence>
<evidence type="ECO:0000256" key="5">
    <source>
        <dbReference type="ARBA" id="ARBA00023136"/>
    </source>
</evidence>
<gene>
    <name evidence="12" type="ORF">DCR58_06880</name>
</gene>
<dbReference type="Pfam" id="PF00672">
    <property type="entry name" value="HAMP"/>
    <property type="match status" value="1"/>
</dbReference>
<dbReference type="SMART" id="SM00283">
    <property type="entry name" value="MA"/>
    <property type="match status" value="1"/>
</dbReference>
<feature type="transmembrane region" description="Helical" evidence="9">
    <location>
        <begin position="9"/>
        <end position="29"/>
    </location>
</feature>